<dbReference type="SUPFAM" id="SSF48403">
    <property type="entry name" value="Ankyrin repeat"/>
    <property type="match status" value="3"/>
</dbReference>
<protein>
    <submittedName>
        <fullName evidence="5">Ankyrin repeat and SOCS box protein 2</fullName>
    </submittedName>
</protein>
<accession>A0AAE1I3I9</accession>
<organism evidence="5 6">
    <name type="scientific">Frankliniella fusca</name>
    <dbReference type="NCBI Taxonomy" id="407009"/>
    <lineage>
        <taxon>Eukaryota</taxon>
        <taxon>Metazoa</taxon>
        <taxon>Ecdysozoa</taxon>
        <taxon>Arthropoda</taxon>
        <taxon>Hexapoda</taxon>
        <taxon>Insecta</taxon>
        <taxon>Pterygota</taxon>
        <taxon>Neoptera</taxon>
        <taxon>Paraneoptera</taxon>
        <taxon>Thysanoptera</taxon>
        <taxon>Terebrantia</taxon>
        <taxon>Thripoidea</taxon>
        <taxon>Thripidae</taxon>
        <taxon>Frankliniella</taxon>
    </lineage>
</organism>
<dbReference type="Pfam" id="PF00023">
    <property type="entry name" value="Ank"/>
    <property type="match status" value="1"/>
</dbReference>
<dbReference type="PANTHER" id="PTHR24198:SF165">
    <property type="entry name" value="ANKYRIN REPEAT-CONTAINING PROTEIN-RELATED"/>
    <property type="match status" value="1"/>
</dbReference>
<feature type="compositionally biased region" description="Basic residues" evidence="4">
    <location>
        <begin position="35"/>
        <end position="46"/>
    </location>
</feature>
<dbReference type="PROSITE" id="PS50297">
    <property type="entry name" value="ANK_REP_REGION"/>
    <property type="match status" value="4"/>
</dbReference>
<dbReference type="SMART" id="SM00248">
    <property type="entry name" value="ANK"/>
    <property type="match status" value="14"/>
</dbReference>
<reference evidence="5" key="2">
    <citation type="journal article" date="2023" name="BMC Genomics">
        <title>Pest status, molecular evolution, and epigenetic factors derived from the genome assembly of Frankliniella fusca, a thysanopteran phytovirus vector.</title>
        <authorList>
            <person name="Catto M.A."/>
            <person name="Labadie P.E."/>
            <person name="Jacobson A.L."/>
            <person name="Kennedy G.G."/>
            <person name="Srinivasan R."/>
            <person name="Hunt B.G."/>
        </authorList>
    </citation>
    <scope>NUCLEOTIDE SEQUENCE</scope>
    <source>
        <strain evidence="5">PL_HMW_Pooled</strain>
    </source>
</reference>
<dbReference type="PANTHER" id="PTHR24198">
    <property type="entry name" value="ANKYRIN REPEAT AND PROTEIN KINASE DOMAIN-CONTAINING PROTEIN"/>
    <property type="match status" value="1"/>
</dbReference>
<feature type="region of interest" description="Disordered" evidence="4">
    <location>
        <begin position="336"/>
        <end position="373"/>
    </location>
</feature>
<dbReference type="EMBL" id="JAHWGI010001440">
    <property type="protein sequence ID" value="KAK3932787.1"/>
    <property type="molecule type" value="Genomic_DNA"/>
</dbReference>
<dbReference type="AlphaFoldDB" id="A0AAE1I3I9"/>
<feature type="region of interest" description="Disordered" evidence="4">
    <location>
        <begin position="35"/>
        <end position="115"/>
    </location>
</feature>
<evidence type="ECO:0000313" key="5">
    <source>
        <dbReference type="EMBL" id="KAK3932787.1"/>
    </source>
</evidence>
<feature type="repeat" description="ANK" evidence="3">
    <location>
        <begin position="660"/>
        <end position="692"/>
    </location>
</feature>
<dbReference type="Pfam" id="PF12796">
    <property type="entry name" value="Ank_2"/>
    <property type="match status" value="4"/>
</dbReference>
<evidence type="ECO:0000313" key="6">
    <source>
        <dbReference type="Proteomes" id="UP001219518"/>
    </source>
</evidence>
<keyword evidence="1" id="KW-0677">Repeat</keyword>
<evidence type="ECO:0000256" key="3">
    <source>
        <dbReference type="PROSITE-ProRule" id="PRU00023"/>
    </source>
</evidence>
<feature type="compositionally biased region" description="Pro residues" evidence="4">
    <location>
        <begin position="78"/>
        <end position="92"/>
    </location>
</feature>
<evidence type="ECO:0000256" key="4">
    <source>
        <dbReference type="SAM" id="MobiDB-lite"/>
    </source>
</evidence>
<feature type="repeat" description="ANK" evidence="3">
    <location>
        <begin position="900"/>
        <end position="927"/>
    </location>
</feature>
<gene>
    <name evidence="5" type="ORF">KUF71_014764</name>
</gene>
<feature type="compositionally biased region" description="Low complexity" evidence="4">
    <location>
        <begin position="336"/>
        <end position="350"/>
    </location>
</feature>
<evidence type="ECO:0000256" key="2">
    <source>
        <dbReference type="ARBA" id="ARBA00023043"/>
    </source>
</evidence>
<feature type="repeat" description="ANK" evidence="3">
    <location>
        <begin position="269"/>
        <end position="301"/>
    </location>
</feature>
<name>A0AAE1I3I9_9NEOP</name>
<feature type="repeat" description="ANK" evidence="3">
    <location>
        <begin position="698"/>
        <end position="720"/>
    </location>
</feature>
<dbReference type="PROSITE" id="PS50088">
    <property type="entry name" value="ANK_REPEAT"/>
    <property type="match status" value="4"/>
</dbReference>
<dbReference type="Gene3D" id="1.25.40.20">
    <property type="entry name" value="Ankyrin repeat-containing domain"/>
    <property type="match status" value="5"/>
</dbReference>
<dbReference type="Proteomes" id="UP001219518">
    <property type="component" value="Unassembled WGS sequence"/>
</dbReference>
<comment type="caution">
    <text evidence="5">The sequence shown here is derived from an EMBL/GenBank/DDBJ whole genome shotgun (WGS) entry which is preliminary data.</text>
</comment>
<reference evidence="5" key="1">
    <citation type="submission" date="2021-07" db="EMBL/GenBank/DDBJ databases">
        <authorList>
            <person name="Catto M.A."/>
            <person name="Jacobson A."/>
            <person name="Kennedy G."/>
            <person name="Labadie P."/>
            <person name="Hunt B.G."/>
            <person name="Srinivasan R."/>
        </authorList>
    </citation>
    <scope>NUCLEOTIDE SEQUENCE</scope>
    <source>
        <strain evidence="5">PL_HMW_Pooled</strain>
        <tissue evidence="5">Head</tissue>
    </source>
</reference>
<sequence length="1005" mass="108377">MRLKTPGFAFDRVMWRKLADGLPMAELGESNHHHLHHDLHHHHGGLHHGGPEHHSGLGLGPGPHGRKDSACDNDLWPPDAPDAQPLPPPPRPFLRMGSTMTGSEASLPGPRRKEQRRQEFFNSEILNAVLNGDSIDKVSKLLEDGAEANAVCSPTRTSALHLCALRPGARAEAVAVAALLLDHGADMRHRDHCDRTALHLAAWAGAADLLELLLRRYQAEKQSGESNFLGIQTRAARDHGEREPFPSTWNDSWNHAHSAVEVLLPCLESGSTALHVACQRVHLRCISLLTGAGADRSVLDDRGFTPIDVLHEFPGYGEEDGLGEEEDRDADAALGAADTAAAAAAAAPPDADQPPLPAEVGGGGSPPGPPSASFFRTEVVLGPGAAPPFYPLPAADAKPKARLPAAAPAAPARDTSDDTRLLEAIKLLKKEGGGNFMTGSALHTAVTTGCLKVVENLLNVDPSSACAINAKGETPVHAAIEARSIEALRLLMKANEPAINVPNSAGATPLMMAVVNEWNEGVSELLLANADVAARDLRGATVLHEAAAHADSQLLRELLSIEEAVQVLDAEREDGLTPLFVAVESSSLERVQRFMEAGARLTHTLPDGVNIVHRAVQLYNSTNLAEHEEMVRLLADRLGSSVSVEERSLLDALQSGAQDPGLAPVHMAAKNGHDLLVDVLLRNGSNPRVRTVREAPLYAATALHLAAQYGHINVVELLVRAARTARLLTLLLLALQNVVELLVRAARTARLLTLLLLALQNVVELLVRAARTARLLTLLLLALQNVVELLVRAARTARLLTLLLLALQNVVELLVRAARTARLLTLLLLALQNVVELLVRAARTARLLTLLLLALQNVVELLVRAARTARLLTLLLLALQNVVELLVRADRKLLSTKDGREWRPIHMAAHFAQREVLRFMIKQGADLATGVRDDQNRSCSALSLLVHSVAKPVDFLEELLDESIALNDYPVSDHRAQIDVRYDILIPVQYRGCVVFRDVGSSTRA</sequence>
<dbReference type="InterPro" id="IPR002110">
    <property type="entry name" value="Ankyrin_rpt"/>
</dbReference>
<dbReference type="InterPro" id="IPR036770">
    <property type="entry name" value="Ankyrin_rpt-contain_sf"/>
</dbReference>
<evidence type="ECO:0000256" key="1">
    <source>
        <dbReference type="ARBA" id="ARBA00022737"/>
    </source>
</evidence>
<keyword evidence="2 3" id="KW-0040">ANK repeat</keyword>
<keyword evidence="6" id="KW-1185">Reference proteome</keyword>
<proteinExistence type="predicted"/>